<dbReference type="Proteomes" id="UP000654993">
    <property type="component" value="Unassembled WGS sequence"/>
</dbReference>
<keyword evidence="2" id="KW-1185">Reference proteome</keyword>
<comment type="caution">
    <text evidence="1">The sequence shown here is derived from an EMBL/GenBank/DDBJ whole genome shotgun (WGS) entry which is preliminary data.</text>
</comment>
<dbReference type="InterPro" id="IPR014202">
    <property type="entry name" value="Spore_II_R"/>
</dbReference>
<proteinExistence type="predicted"/>
<dbReference type="Pfam" id="PF09551">
    <property type="entry name" value="Spore_II_R"/>
    <property type="match status" value="1"/>
</dbReference>
<gene>
    <name evidence="1" type="primary">spoIIR</name>
    <name evidence="1" type="ORF">PRECH8_19900</name>
</gene>
<dbReference type="NCBIfam" id="TIGR02837">
    <property type="entry name" value="spore_II_R"/>
    <property type="match status" value="1"/>
</dbReference>
<dbReference type="AlphaFoldDB" id="A0A916QGY5"/>
<reference evidence="1" key="2">
    <citation type="journal article" date="2021" name="Data Brief">
        <title>Draft genome sequence data of the facultative, thermophilic, xylanolytic bacterium Paenibacillus sp. strain DA-C8.</title>
        <authorList>
            <person name="Chhe C."/>
            <person name="Uke A."/>
            <person name="Baramee S."/>
            <person name="Ungkulpasvich U."/>
            <person name="Tachaapaikoon C."/>
            <person name="Pason P."/>
            <person name="Waeonukul R."/>
            <person name="Ratanakhanokchai K."/>
            <person name="Kosugi A."/>
        </authorList>
    </citation>
    <scope>NUCLEOTIDE SEQUENCE</scope>
    <source>
        <strain evidence="1">DA-C8</strain>
    </source>
</reference>
<accession>A0A916QGY5</accession>
<evidence type="ECO:0000313" key="2">
    <source>
        <dbReference type="Proteomes" id="UP000654993"/>
    </source>
</evidence>
<organism evidence="1 2">
    <name type="scientific">Insulibacter thermoxylanivorax</name>
    <dbReference type="NCBI Taxonomy" id="2749268"/>
    <lineage>
        <taxon>Bacteria</taxon>
        <taxon>Bacillati</taxon>
        <taxon>Bacillota</taxon>
        <taxon>Bacilli</taxon>
        <taxon>Bacillales</taxon>
        <taxon>Paenibacillaceae</taxon>
        <taxon>Insulibacter</taxon>
    </lineage>
</organism>
<dbReference type="RefSeq" id="WP_200966933.1">
    <property type="nucleotide sequence ID" value="NZ_BMAQ01000022.1"/>
</dbReference>
<evidence type="ECO:0000313" key="1">
    <source>
        <dbReference type="EMBL" id="GFR38694.1"/>
    </source>
</evidence>
<reference evidence="1" key="1">
    <citation type="submission" date="2020-08" db="EMBL/GenBank/DDBJ databases">
        <authorList>
            <person name="Uke A."/>
            <person name="Chhe C."/>
            <person name="Baramee S."/>
            <person name="Kosugi A."/>
        </authorList>
    </citation>
    <scope>NUCLEOTIDE SEQUENCE</scope>
    <source>
        <strain evidence="1">DA-C8</strain>
    </source>
</reference>
<name>A0A916QGY5_9BACL</name>
<sequence>MSRCWSSYVRTYRRVLFSAPFSTKRYVVYTILAFFILMMSWEAGAADAAIAGQMIPEQSIRLRILANSDSPADQWLKRKIRDAVIDQINEWVTEPDHIEYAREVIQENIPEIERLVKATLERYGYDYPYEVELGRVAFPTKLYGNQVYPAGEYEALRISIGSGEGQNWWCVLFPPLCFVDMASGASEAVAYAEEGDVEAASAKPLSEQKIEKRFFLWDLLQHVFEWIGSWF</sequence>
<dbReference type="EMBL" id="BMAQ01000022">
    <property type="protein sequence ID" value="GFR38694.1"/>
    <property type="molecule type" value="Genomic_DNA"/>
</dbReference>
<protein>
    <submittedName>
        <fullName evidence="1">Stage II sporulation protein R</fullName>
    </submittedName>
</protein>